<dbReference type="PANTHER" id="PTHR35908:SF1">
    <property type="entry name" value="CONSERVED PROTEIN"/>
    <property type="match status" value="1"/>
</dbReference>
<dbReference type="InterPro" id="IPR041581">
    <property type="entry name" value="Glyoxalase_6"/>
</dbReference>
<sequence length="133" mass="14587">MRPDLRLTSMTIGTSRPLGLARFYAGLLGWRVTEAEEPVPGDPVRGGWAQVKPPEGVAGFTLNFEYELHYRPPVWPSVPGAQNATQHLDIHVPDLAAGVEWAVACGAVLAEFQPQQDVRVMIDPDGHPFCLFL</sequence>
<dbReference type="SUPFAM" id="SSF54593">
    <property type="entry name" value="Glyoxalase/Bleomycin resistance protein/Dihydroxybiphenyl dioxygenase"/>
    <property type="match status" value="1"/>
</dbReference>
<dbReference type="PANTHER" id="PTHR35908">
    <property type="entry name" value="HYPOTHETICAL FUSION PROTEIN"/>
    <property type="match status" value="1"/>
</dbReference>
<dbReference type="Pfam" id="PF18029">
    <property type="entry name" value="Glyoxalase_6"/>
    <property type="match status" value="1"/>
</dbReference>
<proteinExistence type="predicted"/>
<accession>A0ABW1D8S2</accession>
<protein>
    <submittedName>
        <fullName evidence="2">VOC family protein</fullName>
    </submittedName>
</protein>
<evidence type="ECO:0000313" key="3">
    <source>
        <dbReference type="Proteomes" id="UP001596058"/>
    </source>
</evidence>
<dbReference type="RefSeq" id="WP_379523269.1">
    <property type="nucleotide sequence ID" value="NZ_JBHSPA010000098.1"/>
</dbReference>
<evidence type="ECO:0000313" key="2">
    <source>
        <dbReference type="EMBL" id="MFC5833847.1"/>
    </source>
</evidence>
<name>A0ABW1D8S2_9ACTN</name>
<organism evidence="2 3">
    <name type="scientific">Nonomuraea insulae</name>
    <dbReference type="NCBI Taxonomy" id="1616787"/>
    <lineage>
        <taxon>Bacteria</taxon>
        <taxon>Bacillati</taxon>
        <taxon>Actinomycetota</taxon>
        <taxon>Actinomycetes</taxon>
        <taxon>Streptosporangiales</taxon>
        <taxon>Streptosporangiaceae</taxon>
        <taxon>Nonomuraea</taxon>
    </lineage>
</organism>
<dbReference type="EMBL" id="JBHSPA010000098">
    <property type="protein sequence ID" value="MFC5833847.1"/>
    <property type="molecule type" value="Genomic_DNA"/>
</dbReference>
<dbReference type="Gene3D" id="3.10.180.10">
    <property type="entry name" value="2,3-Dihydroxybiphenyl 1,2-Dioxygenase, domain 1"/>
    <property type="match status" value="1"/>
</dbReference>
<feature type="domain" description="Glyoxalase-like" evidence="1">
    <location>
        <begin position="10"/>
        <end position="132"/>
    </location>
</feature>
<reference evidence="3" key="1">
    <citation type="journal article" date="2019" name="Int. J. Syst. Evol. Microbiol.">
        <title>The Global Catalogue of Microorganisms (GCM) 10K type strain sequencing project: providing services to taxonomists for standard genome sequencing and annotation.</title>
        <authorList>
            <consortium name="The Broad Institute Genomics Platform"/>
            <consortium name="The Broad Institute Genome Sequencing Center for Infectious Disease"/>
            <person name="Wu L."/>
            <person name="Ma J."/>
        </authorList>
    </citation>
    <scope>NUCLEOTIDE SEQUENCE [LARGE SCALE GENOMIC DNA]</scope>
    <source>
        <strain evidence="3">CCUG 53903</strain>
    </source>
</reference>
<dbReference type="InterPro" id="IPR029068">
    <property type="entry name" value="Glyas_Bleomycin-R_OHBP_Dase"/>
</dbReference>
<gene>
    <name evidence="2" type="ORF">ACFPZ3_59245</name>
</gene>
<evidence type="ECO:0000259" key="1">
    <source>
        <dbReference type="Pfam" id="PF18029"/>
    </source>
</evidence>
<dbReference type="Proteomes" id="UP001596058">
    <property type="component" value="Unassembled WGS sequence"/>
</dbReference>
<keyword evidence="3" id="KW-1185">Reference proteome</keyword>
<dbReference type="CDD" id="cd06587">
    <property type="entry name" value="VOC"/>
    <property type="match status" value="1"/>
</dbReference>
<comment type="caution">
    <text evidence="2">The sequence shown here is derived from an EMBL/GenBank/DDBJ whole genome shotgun (WGS) entry which is preliminary data.</text>
</comment>